<proteinExistence type="predicted"/>
<dbReference type="PANTHER" id="PTHR46558:SF11">
    <property type="entry name" value="HTH-TYPE TRANSCRIPTIONAL REGULATOR XRE"/>
    <property type="match status" value="1"/>
</dbReference>
<evidence type="ECO:0000313" key="5">
    <source>
        <dbReference type="Proteomes" id="UP000063434"/>
    </source>
</evidence>
<dbReference type="PATRIC" id="fig|294.195.peg.6801"/>
<dbReference type="CDD" id="cd00093">
    <property type="entry name" value="HTH_XRE"/>
    <property type="match status" value="1"/>
</dbReference>
<dbReference type="InterPro" id="IPR010982">
    <property type="entry name" value="Lambda_DNA-bd_dom_sf"/>
</dbReference>
<gene>
    <name evidence="4" type="ORF">PFL603g_06403</name>
</gene>
<feature type="region of interest" description="Disordered" evidence="2">
    <location>
        <begin position="127"/>
        <end position="164"/>
    </location>
</feature>
<dbReference type="Proteomes" id="UP000063434">
    <property type="component" value="Unassembled WGS sequence"/>
</dbReference>
<dbReference type="InterPro" id="IPR001387">
    <property type="entry name" value="Cro/C1-type_HTH"/>
</dbReference>
<dbReference type="Gene3D" id="1.10.260.40">
    <property type="entry name" value="lambda repressor-like DNA-binding domains"/>
    <property type="match status" value="1"/>
</dbReference>
<reference evidence="4 5" key="1">
    <citation type="submission" date="2015-05" db="EMBL/GenBank/DDBJ databases">
        <title>A genomic and transcriptomic approach to investigate the blue pigment phenotype in Pseudomonas fluorescens.</title>
        <authorList>
            <person name="Andreani N.A."/>
            <person name="Cardazzo B."/>
        </authorList>
    </citation>
    <scope>NUCLEOTIDE SEQUENCE [LARGE SCALE GENOMIC DNA]</scope>
    <source>
        <strain evidence="4 5">Ps_40</strain>
    </source>
</reference>
<feature type="compositionally biased region" description="Basic and acidic residues" evidence="2">
    <location>
        <begin position="135"/>
        <end position="151"/>
    </location>
</feature>
<accession>A0A109KI85</accession>
<evidence type="ECO:0000256" key="2">
    <source>
        <dbReference type="SAM" id="MobiDB-lite"/>
    </source>
</evidence>
<sequence>MTDLFADKLIRLRTQKGLTQRDLASMVGVSWSQISKYESGKSKPRKKALWALEEALECPGELSAFLDGDEIAVKVPGALYEKMEEVAAEAGMTMDEYGSFFLSRMIGWARDEMLGIRPPSIYSKEQIEQGQARMKPGEKEEKAKKRLKELEDGTDDESMIVSEIRQRQEFDGRIKKNK</sequence>
<comment type="caution">
    <text evidence="4">The sequence shown here is derived from an EMBL/GenBank/DDBJ whole genome shotgun (WGS) entry which is preliminary data.</text>
</comment>
<name>A0A109KI85_PSEFL</name>
<evidence type="ECO:0000256" key="1">
    <source>
        <dbReference type="ARBA" id="ARBA00023125"/>
    </source>
</evidence>
<keyword evidence="1" id="KW-0238">DNA-binding</keyword>
<evidence type="ECO:0000259" key="3">
    <source>
        <dbReference type="PROSITE" id="PS50943"/>
    </source>
</evidence>
<dbReference type="EMBL" id="LCYC01000066">
    <property type="protein sequence ID" value="KWV69651.1"/>
    <property type="molecule type" value="Genomic_DNA"/>
</dbReference>
<protein>
    <submittedName>
        <fullName evidence="4">Transcriptional repressor DicA</fullName>
    </submittedName>
</protein>
<evidence type="ECO:0000313" key="4">
    <source>
        <dbReference type="EMBL" id="KWV69651.1"/>
    </source>
</evidence>
<feature type="domain" description="HTH cro/C1-type" evidence="3">
    <location>
        <begin position="9"/>
        <end position="62"/>
    </location>
</feature>
<organism evidence="4 5">
    <name type="scientific">Pseudomonas fluorescens</name>
    <dbReference type="NCBI Taxonomy" id="294"/>
    <lineage>
        <taxon>Bacteria</taxon>
        <taxon>Pseudomonadati</taxon>
        <taxon>Pseudomonadota</taxon>
        <taxon>Gammaproteobacteria</taxon>
        <taxon>Pseudomonadales</taxon>
        <taxon>Pseudomonadaceae</taxon>
        <taxon>Pseudomonas</taxon>
    </lineage>
</organism>
<dbReference type="PANTHER" id="PTHR46558">
    <property type="entry name" value="TRACRIPTIONAL REGULATORY PROTEIN-RELATED-RELATED"/>
    <property type="match status" value="1"/>
</dbReference>
<dbReference type="Pfam" id="PF01381">
    <property type="entry name" value="HTH_3"/>
    <property type="match status" value="1"/>
</dbReference>
<dbReference type="SMART" id="SM00530">
    <property type="entry name" value="HTH_XRE"/>
    <property type="match status" value="1"/>
</dbReference>
<dbReference type="AlphaFoldDB" id="A0A109KI85"/>
<dbReference type="GO" id="GO:0003677">
    <property type="term" value="F:DNA binding"/>
    <property type="evidence" value="ECO:0007669"/>
    <property type="project" value="UniProtKB-KW"/>
</dbReference>
<dbReference type="SUPFAM" id="SSF47413">
    <property type="entry name" value="lambda repressor-like DNA-binding domains"/>
    <property type="match status" value="1"/>
</dbReference>
<dbReference type="PROSITE" id="PS50943">
    <property type="entry name" value="HTH_CROC1"/>
    <property type="match status" value="1"/>
</dbReference>
<dbReference type="RefSeq" id="WP_060766419.1">
    <property type="nucleotide sequence ID" value="NZ_LCYC01000066.1"/>
</dbReference>